<dbReference type="OrthoDB" id="5469at2"/>
<dbReference type="RefSeq" id="WP_102365607.1">
    <property type="nucleotide sequence ID" value="NZ_CP020991.1"/>
</dbReference>
<dbReference type="PANTHER" id="PTHR40026">
    <property type="entry name" value="PROTEIN VEG"/>
    <property type="match status" value="1"/>
</dbReference>
<dbReference type="PANTHER" id="PTHR40026:SF1">
    <property type="entry name" value="PROTEIN VEG"/>
    <property type="match status" value="1"/>
</dbReference>
<evidence type="ECO:0000313" key="1">
    <source>
        <dbReference type="EMBL" id="AUO19395.1"/>
    </source>
</evidence>
<dbReference type="EMBL" id="CP020991">
    <property type="protein sequence ID" value="AUO19395.1"/>
    <property type="molecule type" value="Genomic_DNA"/>
</dbReference>
<dbReference type="GeneID" id="98062639"/>
<dbReference type="GO" id="GO:0006355">
    <property type="term" value="P:regulation of DNA-templated transcription"/>
    <property type="evidence" value="ECO:0007669"/>
    <property type="project" value="InterPro"/>
</dbReference>
<organism evidence="1 2">
    <name type="scientific">Monoglobus pectinilyticus</name>
    <dbReference type="NCBI Taxonomy" id="1981510"/>
    <lineage>
        <taxon>Bacteria</taxon>
        <taxon>Bacillati</taxon>
        <taxon>Bacillota</taxon>
        <taxon>Clostridia</taxon>
        <taxon>Monoglobales</taxon>
        <taxon>Monoglobaceae</taxon>
        <taxon>Monoglobus</taxon>
    </lineage>
</organism>
<dbReference type="Pfam" id="PF06257">
    <property type="entry name" value="VEG"/>
    <property type="match status" value="1"/>
</dbReference>
<dbReference type="PIRSF" id="PIRSF037257">
    <property type="entry name" value="DUF1021"/>
    <property type="match status" value="1"/>
</dbReference>
<accession>A0A2K9P2A4</accession>
<proteinExistence type="predicted"/>
<keyword evidence="2" id="KW-1185">Reference proteome</keyword>
<gene>
    <name evidence="1" type="ORF">B9O19_01234</name>
</gene>
<evidence type="ECO:0000313" key="2">
    <source>
        <dbReference type="Proteomes" id="UP000235589"/>
    </source>
</evidence>
<dbReference type="Proteomes" id="UP000235589">
    <property type="component" value="Chromosome"/>
</dbReference>
<reference evidence="1 2" key="1">
    <citation type="submission" date="2017-04" db="EMBL/GenBank/DDBJ databases">
        <title>Monoglobus pectinilyticus 14 draft genome.</title>
        <authorList>
            <person name="Kim C."/>
            <person name="Rosendale D.I."/>
            <person name="Kelly W.J."/>
            <person name="Tannock G.W."/>
            <person name="Patchett M.L."/>
            <person name="Jordens J.Z."/>
        </authorList>
    </citation>
    <scope>NUCLEOTIDE SEQUENCE [LARGE SCALE GENOMIC DNA]</scope>
    <source>
        <strain evidence="1 2">14</strain>
    </source>
</reference>
<protein>
    <submittedName>
        <fullName evidence="1">Veg protein</fullName>
    </submittedName>
</protein>
<dbReference type="InterPro" id="IPR009366">
    <property type="entry name" value="Protein_Veg"/>
</dbReference>
<dbReference type="KEGG" id="mpec:B9O19_01234"/>
<dbReference type="AlphaFoldDB" id="A0A2K9P2A4"/>
<dbReference type="Gene3D" id="2.30.30.100">
    <property type="match status" value="1"/>
</dbReference>
<name>A0A2K9P2A4_9FIRM</name>
<sequence length="106" mass="12015">MYGQNDLSKIKSDLTDNVGHKVRLTAKKGRKQIVTREGVIESTYPSIFTVKLDNQSEFFTSEQRVSYSYTDVLTKSVELVIYTPEEECSEKSVDETSVVAELEDIV</sequence>